<evidence type="ECO:0000259" key="1">
    <source>
        <dbReference type="Pfam" id="PF01261"/>
    </source>
</evidence>
<dbReference type="KEGG" id="pgm:PGRAT_09785"/>
<dbReference type="eggNOG" id="COG1082">
    <property type="taxonomic scope" value="Bacteria"/>
</dbReference>
<keyword evidence="3" id="KW-1185">Reference proteome</keyword>
<dbReference type="Proteomes" id="UP000029500">
    <property type="component" value="Chromosome"/>
</dbReference>
<dbReference type="InterPro" id="IPR050312">
    <property type="entry name" value="IolE/XylAMocC-like"/>
</dbReference>
<dbReference type="InterPro" id="IPR013022">
    <property type="entry name" value="Xyl_isomerase-like_TIM-brl"/>
</dbReference>
<dbReference type="Gene3D" id="3.20.20.150">
    <property type="entry name" value="Divalent-metal-dependent TIM barrel enzymes"/>
    <property type="match status" value="1"/>
</dbReference>
<dbReference type="Pfam" id="PF01261">
    <property type="entry name" value="AP_endonuc_2"/>
    <property type="match status" value="1"/>
</dbReference>
<evidence type="ECO:0000313" key="3">
    <source>
        <dbReference type="Proteomes" id="UP000029500"/>
    </source>
</evidence>
<name>A0A089NFX3_9BACL</name>
<dbReference type="RefSeq" id="WP_042266456.1">
    <property type="nucleotide sequence ID" value="NZ_CP009287.1"/>
</dbReference>
<dbReference type="STRING" id="189425.PGRAT_09785"/>
<protein>
    <recommendedName>
        <fullName evidence="1">Xylose isomerase-like TIM barrel domain-containing protein</fullName>
    </recommendedName>
</protein>
<dbReference type="PANTHER" id="PTHR12110">
    <property type="entry name" value="HYDROXYPYRUVATE ISOMERASE"/>
    <property type="match status" value="1"/>
</dbReference>
<dbReference type="AlphaFoldDB" id="A0A089NFX3"/>
<dbReference type="PANTHER" id="PTHR12110:SF21">
    <property type="entry name" value="XYLOSE ISOMERASE-LIKE TIM BARREL DOMAIN-CONTAINING PROTEIN"/>
    <property type="match status" value="1"/>
</dbReference>
<accession>A0A089NFX3</accession>
<evidence type="ECO:0000313" key="2">
    <source>
        <dbReference type="EMBL" id="AIQ67884.1"/>
    </source>
</evidence>
<reference evidence="2 3" key="1">
    <citation type="submission" date="2014-08" db="EMBL/GenBank/DDBJ databases">
        <title>Comparative genomics of the Paenibacillus odorifer group.</title>
        <authorList>
            <person name="den Bakker H.C."/>
            <person name="Tsai Y.-C."/>
            <person name="Martin N."/>
            <person name="Korlach J."/>
            <person name="Wiedmann M."/>
        </authorList>
    </citation>
    <scope>NUCLEOTIDE SEQUENCE [LARGE SCALE GENOMIC DNA]</scope>
    <source>
        <strain evidence="2 3">DSM 15220</strain>
    </source>
</reference>
<gene>
    <name evidence="2" type="ORF">PGRAT_09785</name>
</gene>
<organism evidence="2 3">
    <name type="scientific">Paenibacillus graminis</name>
    <dbReference type="NCBI Taxonomy" id="189425"/>
    <lineage>
        <taxon>Bacteria</taxon>
        <taxon>Bacillati</taxon>
        <taxon>Bacillota</taxon>
        <taxon>Bacilli</taxon>
        <taxon>Bacillales</taxon>
        <taxon>Paenibacillaceae</taxon>
        <taxon>Paenibacillus</taxon>
    </lineage>
</organism>
<dbReference type="InterPro" id="IPR036237">
    <property type="entry name" value="Xyl_isomerase-like_sf"/>
</dbReference>
<dbReference type="OrthoDB" id="110795at2"/>
<dbReference type="EMBL" id="CP009287">
    <property type="protein sequence ID" value="AIQ67884.1"/>
    <property type="molecule type" value="Genomic_DNA"/>
</dbReference>
<proteinExistence type="predicted"/>
<sequence length="314" mass="32972">MTSLQDCAVSTYVYIGRPLAEAIELLAAEGWKHIEIMCEGRHGELLEWTAGQLASLASKGKEFGIRWSIHAPITGCNPAAADGQRRAEAETLLLDTLRAAEALGCSYVVLHAGELSAADTEAAPLLEAAGAGGASAGLREAAGARGASSGLREAAKARVVRFLQRILTETAGSAAVIALENVPPYPGLLGTEVTELLELAARVDSSRIGLVFDSGHALMAGRDRCLLMLQQAMPRLVALHLSDNAAEQDEHLGLGQGKLPLEAVLAGLAAGGFHGAWVLELRHPGDLLPSAAKLHHLRKQYQAVYGIEPVPGIR</sequence>
<feature type="domain" description="Xylose isomerase-like TIM barrel" evidence="1">
    <location>
        <begin position="24"/>
        <end position="291"/>
    </location>
</feature>
<dbReference type="HOGENOM" id="CLU_050006_7_2_9"/>
<dbReference type="SUPFAM" id="SSF51658">
    <property type="entry name" value="Xylose isomerase-like"/>
    <property type="match status" value="1"/>
</dbReference>